<evidence type="ECO:0000256" key="6">
    <source>
        <dbReference type="ARBA" id="ARBA00023146"/>
    </source>
</evidence>
<dbReference type="GO" id="GO:0005739">
    <property type="term" value="C:mitochondrion"/>
    <property type="evidence" value="ECO:0007669"/>
    <property type="project" value="TreeGrafter"/>
</dbReference>
<proteinExistence type="inferred from homology"/>
<comment type="similarity">
    <text evidence="1">Belongs to the class-II aminoacyl-tRNA synthetase family. Type 1 subfamily.</text>
</comment>
<dbReference type="CDD" id="cd04317">
    <property type="entry name" value="EcAspRS_like_N"/>
    <property type="match status" value="1"/>
</dbReference>
<dbReference type="GO" id="GO:0006422">
    <property type="term" value="P:aspartyl-tRNA aminoacylation"/>
    <property type="evidence" value="ECO:0007669"/>
    <property type="project" value="TreeGrafter"/>
</dbReference>
<dbReference type="SUPFAM" id="SSF50249">
    <property type="entry name" value="Nucleic acid-binding proteins"/>
    <property type="match status" value="1"/>
</dbReference>
<keyword evidence="5" id="KW-0648">Protein biosynthesis</keyword>
<dbReference type="PROSITE" id="PS50862">
    <property type="entry name" value="AA_TRNA_LIGASE_II"/>
    <property type="match status" value="1"/>
</dbReference>
<dbReference type="Pfam" id="PF01336">
    <property type="entry name" value="tRNA_anti-codon"/>
    <property type="match status" value="1"/>
</dbReference>
<evidence type="ECO:0000256" key="5">
    <source>
        <dbReference type="ARBA" id="ARBA00022917"/>
    </source>
</evidence>
<dbReference type="HAMAP" id="MF_00044">
    <property type="entry name" value="Asp_tRNA_synth_type1"/>
    <property type="match status" value="1"/>
</dbReference>
<dbReference type="InterPro" id="IPR004364">
    <property type="entry name" value="Aa-tRNA-synt_II"/>
</dbReference>
<keyword evidence="3" id="KW-0547">Nucleotide-binding</keyword>
<dbReference type="InterPro" id="IPR004365">
    <property type="entry name" value="NA-bd_OB_tRNA"/>
</dbReference>
<protein>
    <submittedName>
        <fullName evidence="8">Aspartyl-tRNA synthetase</fullName>
    </submittedName>
</protein>
<keyword evidence="6 8" id="KW-0030">Aminoacyl-tRNA synthetase</keyword>
<keyword evidence="4" id="KW-0067">ATP-binding</keyword>
<dbReference type="PANTHER" id="PTHR22594">
    <property type="entry name" value="ASPARTYL/LYSYL-TRNA SYNTHETASE"/>
    <property type="match status" value="1"/>
</dbReference>
<dbReference type="InterPro" id="IPR002312">
    <property type="entry name" value="Asp/Asn-tRNA-synth_IIb"/>
</dbReference>
<dbReference type="STRING" id="71717.A0A4Y7TNE6"/>
<dbReference type="PRINTS" id="PR01042">
    <property type="entry name" value="TRNASYNTHASP"/>
</dbReference>
<keyword evidence="2" id="KW-0436">Ligase</keyword>
<accession>A0A4Y7TNE6</accession>
<evidence type="ECO:0000259" key="7">
    <source>
        <dbReference type="PROSITE" id="PS50862"/>
    </source>
</evidence>
<dbReference type="Gene3D" id="3.30.1360.30">
    <property type="entry name" value="GAD-like domain"/>
    <property type="match status" value="1"/>
</dbReference>
<organism evidence="8 9">
    <name type="scientific">Coprinellus micaceus</name>
    <name type="common">Glistening ink-cap mushroom</name>
    <name type="synonym">Coprinus micaceus</name>
    <dbReference type="NCBI Taxonomy" id="71717"/>
    <lineage>
        <taxon>Eukaryota</taxon>
        <taxon>Fungi</taxon>
        <taxon>Dikarya</taxon>
        <taxon>Basidiomycota</taxon>
        <taxon>Agaricomycotina</taxon>
        <taxon>Agaricomycetes</taxon>
        <taxon>Agaricomycetidae</taxon>
        <taxon>Agaricales</taxon>
        <taxon>Agaricineae</taxon>
        <taxon>Psathyrellaceae</taxon>
        <taxon>Coprinellus</taxon>
    </lineage>
</organism>
<evidence type="ECO:0000256" key="2">
    <source>
        <dbReference type="ARBA" id="ARBA00022598"/>
    </source>
</evidence>
<name>A0A4Y7TNE6_COPMI</name>
<feature type="domain" description="Aminoacyl-transfer RNA synthetases class-II family profile" evidence="7">
    <location>
        <begin position="160"/>
        <end position="625"/>
    </location>
</feature>
<dbReference type="EMBL" id="QPFP01000007">
    <property type="protein sequence ID" value="TEB35428.1"/>
    <property type="molecule type" value="Genomic_DNA"/>
</dbReference>
<comment type="caution">
    <text evidence="8">The sequence shown here is derived from an EMBL/GenBank/DDBJ whole genome shotgun (WGS) entry which is preliminary data.</text>
</comment>
<dbReference type="InterPro" id="IPR006195">
    <property type="entry name" value="aa-tRNA-synth_II"/>
</dbReference>
<dbReference type="GO" id="GO:0004815">
    <property type="term" value="F:aspartate-tRNA ligase activity"/>
    <property type="evidence" value="ECO:0007669"/>
    <property type="project" value="TreeGrafter"/>
</dbReference>
<sequence length="673" mass="75156">MLRLARQFHAKAQPFPTRTHSCAQLSAEFEGRAVTLAGWLLPERKGRVVSFFPLKDSQGTTQLVVNHAENPDAAAVLASVPPESTVLVQGTVALRPQSARRPGPTGDIDVQVQKVTVLNPATDMPFLPHNIHNLPNEDLRARYRFLDLRRTALTQNLQKRSQVAFLVRSALHDQGKRFTEVETPVLLRSSPEGAREFLVPTRQLKAVESPNTTSQQDPLFYALQQSPQQPKQLLICSGAVDKYYQIARCFRDEDGRKDRQPEFTQIDLEMAFVSWGEFADANPVPVEAEGEYPWGWRIGGIQVRRVVEDLVRKIWLKVEGVELPKDFKVMTYYEAMSRIINLSDRLSGSTPSAAASVAASDEILECIVVRKSHETEFFNATRTLEQAHTEHITLTKSNMDKWLLESKAAREVFASANSSFSNLDLEGDSSTPEAILNESLHLRPGDHVFLAHRSRLPKGGSTALGRVRLGIFEEAQSKGEFRVTESPHFLWVTEFPLFTRDDSDKEFLAHGRWSSSHHPFTAPMWQDVEALKRGDIEHVRGQHYDLVLNGCEIGGGSVRIHDADMQEHVFSKVLQLSDEEKAPFNHLIQALRCGAPPHGGIALGFDRLMSILCKTQSIRDVIAFPKTSGGTDLMFKSPAPVDAQTLKQYGIQSVLEGISKEQKARKSSSPPAL</sequence>
<dbReference type="InterPro" id="IPR047089">
    <property type="entry name" value="Asp-tRNA-ligase_1_N"/>
</dbReference>
<dbReference type="Pfam" id="PF00152">
    <property type="entry name" value="tRNA-synt_2"/>
    <property type="match status" value="2"/>
</dbReference>
<dbReference type="PANTHER" id="PTHR22594:SF5">
    <property type="entry name" value="ASPARTATE--TRNA LIGASE, MITOCHONDRIAL"/>
    <property type="match status" value="1"/>
</dbReference>
<dbReference type="InterPro" id="IPR045864">
    <property type="entry name" value="aa-tRNA-synth_II/BPL/LPL"/>
</dbReference>
<dbReference type="OrthoDB" id="439710at2759"/>
<dbReference type="GO" id="GO:0005524">
    <property type="term" value="F:ATP binding"/>
    <property type="evidence" value="ECO:0007669"/>
    <property type="project" value="UniProtKB-KW"/>
</dbReference>
<dbReference type="InterPro" id="IPR012340">
    <property type="entry name" value="NA-bd_OB-fold"/>
</dbReference>
<evidence type="ECO:0000256" key="3">
    <source>
        <dbReference type="ARBA" id="ARBA00022741"/>
    </source>
</evidence>
<dbReference type="InterPro" id="IPR004524">
    <property type="entry name" value="Asp-tRNA-ligase_1"/>
</dbReference>
<keyword evidence="9" id="KW-1185">Reference proteome</keyword>
<dbReference type="SUPFAM" id="SSF55681">
    <property type="entry name" value="Class II aaRS and biotin synthetases"/>
    <property type="match status" value="1"/>
</dbReference>
<evidence type="ECO:0000313" key="8">
    <source>
        <dbReference type="EMBL" id="TEB35428.1"/>
    </source>
</evidence>
<gene>
    <name evidence="8" type="ORF">FA13DRAFT_1624676</name>
</gene>
<evidence type="ECO:0000256" key="4">
    <source>
        <dbReference type="ARBA" id="ARBA00022840"/>
    </source>
</evidence>
<dbReference type="Gene3D" id="3.30.930.10">
    <property type="entry name" value="Bira Bifunctional Protein, Domain 2"/>
    <property type="match status" value="1"/>
</dbReference>
<dbReference type="InterPro" id="IPR004115">
    <property type="entry name" value="GAD-like_sf"/>
</dbReference>
<dbReference type="AlphaFoldDB" id="A0A4Y7TNE6"/>
<reference evidence="8 9" key="1">
    <citation type="journal article" date="2019" name="Nat. Ecol. Evol.">
        <title>Megaphylogeny resolves global patterns of mushroom evolution.</title>
        <authorList>
            <person name="Varga T."/>
            <person name="Krizsan K."/>
            <person name="Foldi C."/>
            <person name="Dima B."/>
            <person name="Sanchez-Garcia M."/>
            <person name="Sanchez-Ramirez S."/>
            <person name="Szollosi G.J."/>
            <person name="Szarkandi J.G."/>
            <person name="Papp V."/>
            <person name="Albert L."/>
            <person name="Andreopoulos W."/>
            <person name="Angelini C."/>
            <person name="Antonin V."/>
            <person name="Barry K.W."/>
            <person name="Bougher N.L."/>
            <person name="Buchanan P."/>
            <person name="Buyck B."/>
            <person name="Bense V."/>
            <person name="Catcheside P."/>
            <person name="Chovatia M."/>
            <person name="Cooper J."/>
            <person name="Damon W."/>
            <person name="Desjardin D."/>
            <person name="Finy P."/>
            <person name="Geml J."/>
            <person name="Haridas S."/>
            <person name="Hughes K."/>
            <person name="Justo A."/>
            <person name="Karasinski D."/>
            <person name="Kautmanova I."/>
            <person name="Kiss B."/>
            <person name="Kocsube S."/>
            <person name="Kotiranta H."/>
            <person name="LaButti K.M."/>
            <person name="Lechner B.E."/>
            <person name="Liimatainen K."/>
            <person name="Lipzen A."/>
            <person name="Lukacs Z."/>
            <person name="Mihaltcheva S."/>
            <person name="Morgado L.N."/>
            <person name="Niskanen T."/>
            <person name="Noordeloos M.E."/>
            <person name="Ohm R.A."/>
            <person name="Ortiz-Santana B."/>
            <person name="Ovrebo C."/>
            <person name="Racz N."/>
            <person name="Riley R."/>
            <person name="Savchenko A."/>
            <person name="Shiryaev A."/>
            <person name="Soop K."/>
            <person name="Spirin V."/>
            <person name="Szebenyi C."/>
            <person name="Tomsovsky M."/>
            <person name="Tulloss R.E."/>
            <person name="Uehling J."/>
            <person name="Grigoriev I.V."/>
            <person name="Vagvolgyi C."/>
            <person name="Papp T."/>
            <person name="Martin F.M."/>
            <person name="Miettinen O."/>
            <person name="Hibbett D.S."/>
            <person name="Nagy L.G."/>
        </authorList>
    </citation>
    <scope>NUCLEOTIDE SEQUENCE [LARGE SCALE GENOMIC DNA]</scope>
    <source>
        <strain evidence="8 9">FP101781</strain>
    </source>
</reference>
<evidence type="ECO:0000313" key="9">
    <source>
        <dbReference type="Proteomes" id="UP000298030"/>
    </source>
</evidence>
<dbReference type="GO" id="GO:0003676">
    <property type="term" value="F:nucleic acid binding"/>
    <property type="evidence" value="ECO:0007669"/>
    <property type="project" value="InterPro"/>
</dbReference>
<dbReference type="Gene3D" id="2.40.50.140">
    <property type="entry name" value="Nucleic acid-binding proteins"/>
    <property type="match status" value="1"/>
</dbReference>
<dbReference type="Proteomes" id="UP000298030">
    <property type="component" value="Unassembled WGS sequence"/>
</dbReference>
<evidence type="ECO:0000256" key="1">
    <source>
        <dbReference type="ARBA" id="ARBA00006303"/>
    </source>
</evidence>